<dbReference type="InterPro" id="IPR017946">
    <property type="entry name" value="PLC-like_Pdiesterase_TIM-brl"/>
</dbReference>
<feature type="transmembrane region" description="Helical" evidence="1">
    <location>
        <begin position="63"/>
        <end position="93"/>
    </location>
</feature>
<dbReference type="PANTHER" id="PTHR46211">
    <property type="entry name" value="GLYCEROPHOSPHORYL DIESTER PHOSPHODIESTERASE"/>
    <property type="match status" value="1"/>
</dbReference>
<dbReference type="AlphaFoldDB" id="A0A4R1NM74"/>
<feature type="transmembrane region" description="Helical" evidence="1">
    <location>
        <begin position="173"/>
        <end position="205"/>
    </location>
</feature>
<dbReference type="GO" id="GO:0008081">
    <property type="term" value="F:phosphoric diester hydrolase activity"/>
    <property type="evidence" value="ECO:0007669"/>
    <property type="project" value="InterPro"/>
</dbReference>
<dbReference type="Pfam" id="PF10110">
    <property type="entry name" value="GPDPase_memb"/>
    <property type="match status" value="1"/>
</dbReference>
<feature type="transmembrane region" description="Helical" evidence="1">
    <location>
        <begin position="226"/>
        <end position="259"/>
    </location>
</feature>
<protein>
    <submittedName>
        <fullName evidence="3">Glycerophosphoryl diester phosphodiesterase</fullName>
    </submittedName>
</protein>
<feature type="transmembrane region" description="Helical" evidence="1">
    <location>
        <begin position="316"/>
        <end position="339"/>
    </location>
</feature>
<keyword evidence="1" id="KW-1133">Transmembrane helix</keyword>
<feature type="domain" description="GP-PDE" evidence="2">
    <location>
        <begin position="347"/>
        <end position="577"/>
    </location>
</feature>
<evidence type="ECO:0000256" key="1">
    <source>
        <dbReference type="SAM" id="Phobius"/>
    </source>
</evidence>
<evidence type="ECO:0000313" key="4">
    <source>
        <dbReference type="Proteomes" id="UP000295673"/>
    </source>
</evidence>
<keyword evidence="1" id="KW-0812">Transmembrane</keyword>
<dbReference type="EMBL" id="SMGR01000001">
    <property type="protein sequence ID" value="TCL09404.1"/>
    <property type="molecule type" value="Genomic_DNA"/>
</dbReference>
<dbReference type="Gene3D" id="3.20.20.190">
    <property type="entry name" value="Phosphatidylinositol (PI) phosphodiesterase"/>
    <property type="match status" value="1"/>
</dbReference>
<keyword evidence="4" id="KW-1185">Reference proteome</keyword>
<dbReference type="GO" id="GO:0006629">
    <property type="term" value="P:lipid metabolic process"/>
    <property type="evidence" value="ECO:0007669"/>
    <property type="project" value="InterPro"/>
</dbReference>
<dbReference type="InterPro" id="IPR018476">
    <property type="entry name" value="GlyceroP-diester-Pdiesterase_M"/>
</dbReference>
<evidence type="ECO:0000259" key="2">
    <source>
        <dbReference type="PROSITE" id="PS51704"/>
    </source>
</evidence>
<dbReference type="Proteomes" id="UP000295673">
    <property type="component" value="Unassembled WGS sequence"/>
</dbReference>
<feature type="transmembrane region" description="Helical" evidence="1">
    <location>
        <begin position="130"/>
        <end position="153"/>
    </location>
</feature>
<dbReference type="PROSITE" id="PS51704">
    <property type="entry name" value="GP_PDE"/>
    <property type="match status" value="1"/>
</dbReference>
<keyword evidence="1" id="KW-0472">Membrane</keyword>
<name>A0A4R1NM74_9RHOB</name>
<feature type="transmembrane region" description="Helical" evidence="1">
    <location>
        <begin position="265"/>
        <end position="295"/>
    </location>
</feature>
<reference evidence="3 4" key="1">
    <citation type="submission" date="2019-03" db="EMBL/GenBank/DDBJ databases">
        <title>Genomic Encyclopedia of Archaeal and Bacterial Type Strains, Phase II (KMG-II): from individual species to whole genera.</title>
        <authorList>
            <person name="Goeker M."/>
        </authorList>
    </citation>
    <scope>NUCLEOTIDE SEQUENCE [LARGE SCALE GENOMIC DNA]</scope>
    <source>
        <strain evidence="3 4">DSM 26433</strain>
    </source>
</reference>
<feature type="transmembrane region" description="Helical" evidence="1">
    <location>
        <begin position="21"/>
        <end position="43"/>
    </location>
</feature>
<dbReference type="Pfam" id="PF03009">
    <property type="entry name" value="GDPD"/>
    <property type="match status" value="1"/>
</dbReference>
<accession>A0A4R1NM74</accession>
<evidence type="ECO:0000313" key="3">
    <source>
        <dbReference type="EMBL" id="TCL09404.1"/>
    </source>
</evidence>
<dbReference type="OrthoDB" id="1854250at2"/>
<gene>
    <name evidence="3" type="ORF">BXY66_1450</name>
</gene>
<sequence>MISAAFQDVKESFATGWRLRWPFVAANIVFNILLAAVFAPMMALTVRAALAFSGRPALADFDIAFFLLSPAGAIGGVLLVAMALVLGVMNIAFMMATARHEHHHGQVGLWEGASLVLPQMPSVLSLAVRLTLHVIFLSLPFLAVAGFIASQWLSEFDINYYLTHRPPIFRQSVVVIGGVLGLWVVLLAWRLLGWTLSLPLVIFAGTQPSDALRESRARMQGRRIGFLFRILVWFGVSAAIFIVVMGIVTLVADVALVLIPQSMRALVVVLVLIGALYTAVNVLISAITTGAMSVLIVAEADWPRNRVPPRQIPRKVLIAVSLSAVLFGGFGVVGLAGLAPVDDGQPVEVIAHRGAAGAKPENTMAAINEAVRVGSDWVEIDVQETADGMVAVMHDSDFMKQAGNPLRIWDATQEDLAKIDIGSWFDPVYADQRTPLLADVLRAAKDQSGVVIELKYYGHDEMLEQRVIDIVEAEGMVNQVKVMSLKYDAVEKMRKLRPEWDIGLLASASLGNMWDLDADFLAVNSATASYRLVRESQAVDKKVYVWTVNDPLAMSGMISLGVDGLITDEPELARKVIEERRELSGPERLILGLAGRVGLDLEAWFE</sequence>
<dbReference type="RefSeq" id="WP_132859442.1">
    <property type="nucleotide sequence ID" value="NZ_SMGR01000001.1"/>
</dbReference>
<organism evidence="3 4">
    <name type="scientific">Shimia isoporae</name>
    <dbReference type="NCBI Taxonomy" id="647720"/>
    <lineage>
        <taxon>Bacteria</taxon>
        <taxon>Pseudomonadati</taxon>
        <taxon>Pseudomonadota</taxon>
        <taxon>Alphaproteobacteria</taxon>
        <taxon>Rhodobacterales</taxon>
        <taxon>Roseobacteraceae</taxon>
    </lineage>
</organism>
<proteinExistence type="predicted"/>
<dbReference type="PANTHER" id="PTHR46211:SF8">
    <property type="entry name" value="PHOSPHODIESTERASE"/>
    <property type="match status" value="1"/>
</dbReference>
<dbReference type="SUPFAM" id="SSF51695">
    <property type="entry name" value="PLC-like phosphodiesterases"/>
    <property type="match status" value="1"/>
</dbReference>
<dbReference type="InterPro" id="IPR030395">
    <property type="entry name" value="GP_PDE_dom"/>
</dbReference>
<comment type="caution">
    <text evidence="3">The sequence shown here is derived from an EMBL/GenBank/DDBJ whole genome shotgun (WGS) entry which is preliminary data.</text>
</comment>